<comment type="caution">
    <text evidence="1">The sequence shown here is derived from an EMBL/GenBank/DDBJ whole genome shotgun (WGS) entry which is preliminary data.</text>
</comment>
<proteinExistence type="predicted"/>
<dbReference type="Proteomes" id="UP000528734">
    <property type="component" value="Unassembled WGS sequence"/>
</dbReference>
<accession>A0A7Y4HAS8</accession>
<gene>
    <name evidence="1" type="ORF">HCN50_32115</name>
</gene>
<organism evidence="1 2">
    <name type="scientific">Bradyrhizobium archetypum</name>
    <dbReference type="NCBI Taxonomy" id="2721160"/>
    <lineage>
        <taxon>Bacteria</taxon>
        <taxon>Pseudomonadati</taxon>
        <taxon>Pseudomonadota</taxon>
        <taxon>Alphaproteobacteria</taxon>
        <taxon>Hyphomicrobiales</taxon>
        <taxon>Nitrobacteraceae</taxon>
        <taxon>Bradyrhizobium</taxon>
    </lineage>
</organism>
<sequence length="130" mass="14362">MAKPVSPDLRLRIVSTVEVEGMSCRGATGRFSVAPSTAIELVREWRSTGACEAGAQAGDWRSARIEGHAVEILSRVEATPDTQLAEIADHLFKVHGERFVPSVFWRFFDRRNITLKNIARQRAGSAGRGR</sequence>
<evidence type="ECO:0000313" key="1">
    <source>
        <dbReference type="EMBL" id="NOJ50823.1"/>
    </source>
</evidence>
<protein>
    <submittedName>
        <fullName evidence="1">Transposase</fullName>
    </submittedName>
</protein>
<dbReference type="InterPro" id="IPR009057">
    <property type="entry name" value="Homeodomain-like_sf"/>
</dbReference>
<evidence type="ECO:0000313" key="2">
    <source>
        <dbReference type="Proteomes" id="UP000528734"/>
    </source>
</evidence>
<reference evidence="1 2" key="1">
    <citation type="submission" date="2020-03" db="EMBL/GenBank/DDBJ databases">
        <title>Bradyrhizobium diversity isolated from nodules of Muelleranthus trifoliolatus.</title>
        <authorList>
            <person name="Klepa M."/>
            <person name="Helene L."/>
            <person name="Hungria M."/>
        </authorList>
    </citation>
    <scope>NUCLEOTIDE SEQUENCE [LARGE SCALE GENOMIC DNA]</scope>
    <source>
        <strain evidence="1 2">WSM 1744</strain>
    </source>
</reference>
<dbReference type="RefSeq" id="WP_171713871.1">
    <property type="nucleotide sequence ID" value="NZ_JAAVLW010000017.1"/>
</dbReference>
<dbReference type="AlphaFoldDB" id="A0A7Y4HAS8"/>
<dbReference type="EMBL" id="JAAVLW010000017">
    <property type="protein sequence ID" value="NOJ50823.1"/>
    <property type="molecule type" value="Genomic_DNA"/>
</dbReference>
<keyword evidence="2" id="KW-1185">Reference proteome</keyword>
<name>A0A7Y4HAS8_9BRAD</name>
<dbReference type="SUPFAM" id="SSF46689">
    <property type="entry name" value="Homeodomain-like"/>
    <property type="match status" value="1"/>
</dbReference>